<feature type="transmembrane region" description="Helical" evidence="6">
    <location>
        <begin position="416"/>
        <end position="439"/>
    </location>
</feature>
<dbReference type="RefSeq" id="XP_006099822.1">
    <property type="nucleotide sequence ID" value="XM_006099760.3"/>
</dbReference>
<evidence type="ECO:0000256" key="6">
    <source>
        <dbReference type="SAM" id="Phobius"/>
    </source>
</evidence>
<keyword evidence="4 6" id="KW-0472">Membrane</keyword>
<dbReference type="InterPro" id="IPR005828">
    <property type="entry name" value="MFS_sugar_transport-like"/>
</dbReference>
<dbReference type="GeneTree" id="ENSGT00940000154607"/>
<dbReference type="GO" id="GO:0002854">
    <property type="term" value="P:positive regulation of T cell mediated cytotoxicity directed against tumor cell target"/>
    <property type="evidence" value="ECO:0007669"/>
    <property type="project" value="Ensembl"/>
</dbReference>
<dbReference type="STRING" id="59463.ENSMLUP00000010730"/>
<feature type="transmembrane region" description="Helical" evidence="6">
    <location>
        <begin position="226"/>
        <end position="246"/>
    </location>
</feature>
<feature type="domain" description="Major facilitator superfamily (MFS) profile" evidence="7">
    <location>
        <begin position="21"/>
        <end position="503"/>
    </location>
</feature>
<keyword evidence="2 6" id="KW-0812">Transmembrane</keyword>
<evidence type="ECO:0000256" key="1">
    <source>
        <dbReference type="ARBA" id="ARBA00004127"/>
    </source>
</evidence>
<keyword evidence="9" id="KW-1185">Reference proteome</keyword>
<feature type="transmembrane region" description="Helical" evidence="6">
    <location>
        <begin position="169"/>
        <end position="188"/>
    </location>
</feature>
<feature type="transmembrane region" description="Helical" evidence="6">
    <location>
        <begin position="21"/>
        <end position="44"/>
    </location>
</feature>
<evidence type="ECO:0000313" key="8">
    <source>
        <dbReference type="Ensembl" id="ENSMLUP00000010730.2"/>
    </source>
</evidence>
<dbReference type="PROSITE" id="PS50850">
    <property type="entry name" value="MFS"/>
    <property type="match status" value="1"/>
</dbReference>
<dbReference type="GO" id="GO:0005783">
    <property type="term" value="C:endoplasmic reticulum"/>
    <property type="evidence" value="ECO:0007669"/>
    <property type="project" value="Ensembl"/>
</dbReference>
<dbReference type="eggNOG" id="KOG0255">
    <property type="taxonomic scope" value="Eukaryota"/>
</dbReference>
<reference evidence="8" key="3">
    <citation type="submission" date="2025-09" db="UniProtKB">
        <authorList>
            <consortium name="Ensembl"/>
        </authorList>
    </citation>
    <scope>IDENTIFICATION</scope>
</reference>
<dbReference type="InterPro" id="IPR020846">
    <property type="entry name" value="MFS_dom"/>
</dbReference>
<accession>G1PJ17</accession>
<comment type="subcellular location">
    <subcellularLocation>
        <location evidence="1">Endomembrane system</location>
        <topology evidence="1">Multi-pass membrane protein</topology>
    </subcellularLocation>
</comment>
<feature type="transmembrane region" description="Helical" evidence="6">
    <location>
        <begin position="194"/>
        <end position="214"/>
    </location>
</feature>
<dbReference type="Pfam" id="PF00083">
    <property type="entry name" value="Sugar_tr"/>
    <property type="match status" value="1"/>
</dbReference>
<protein>
    <submittedName>
        <fullName evidence="8">Solute carrier family 22 member 13</fullName>
    </submittedName>
</protein>
<dbReference type="Proteomes" id="UP000001074">
    <property type="component" value="Unassembled WGS sequence"/>
</dbReference>
<dbReference type="Gene3D" id="1.20.1250.20">
    <property type="entry name" value="MFS general substrate transporter like domains"/>
    <property type="match status" value="1"/>
</dbReference>
<dbReference type="OMA" id="WTSIPTI"/>
<evidence type="ECO:0000313" key="9">
    <source>
        <dbReference type="Proteomes" id="UP000001074"/>
    </source>
</evidence>
<feature type="transmembrane region" description="Helical" evidence="6">
    <location>
        <begin position="335"/>
        <end position="356"/>
    </location>
</feature>
<dbReference type="GO" id="GO:0045922">
    <property type="term" value="P:negative regulation of fatty acid metabolic process"/>
    <property type="evidence" value="ECO:0007669"/>
    <property type="project" value="Ensembl"/>
</dbReference>
<feature type="transmembrane region" description="Helical" evidence="6">
    <location>
        <begin position="479"/>
        <end position="499"/>
    </location>
</feature>
<dbReference type="Ensembl" id="ENSMLUT00000011778.2">
    <property type="protein sequence ID" value="ENSMLUP00000010730.2"/>
    <property type="gene ID" value="ENSMLUG00000011773.2"/>
</dbReference>
<organism evidence="8 9">
    <name type="scientific">Myotis lucifugus</name>
    <name type="common">Little brown bat</name>
    <dbReference type="NCBI Taxonomy" id="59463"/>
    <lineage>
        <taxon>Eukaryota</taxon>
        <taxon>Metazoa</taxon>
        <taxon>Chordata</taxon>
        <taxon>Craniata</taxon>
        <taxon>Vertebrata</taxon>
        <taxon>Euteleostomi</taxon>
        <taxon>Mammalia</taxon>
        <taxon>Eutheria</taxon>
        <taxon>Laurasiatheria</taxon>
        <taxon>Chiroptera</taxon>
        <taxon>Yangochiroptera</taxon>
        <taxon>Vespertilionidae</taxon>
        <taxon>Myotis</taxon>
    </lineage>
</organism>
<keyword evidence="3 6" id="KW-1133">Transmembrane helix</keyword>
<feature type="transmembrane region" description="Helical" evidence="6">
    <location>
        <begin position="252"/>
        <end position="271"/>
    </location>
</feature>
<evidence type="ECO:0000256" key="3">
    <source>
        <dbReference type="ARBA" id="ARBA00022989"/>
    </source>
</evidence>
<dbReference type="GeneID" id="102421110"/>
<dbReference type="SUPFAM" id="SSF103473">
    <property type="entry name" value="MFS general substrate transporter"/>
    <property type="match status" value="1"/>
</dbReference>
<dbReference type="GO" id="GO:0090416">
    <property type="term" value="F:nicotinate transmembrane transporter activity"/>
    <property type="evidence" value="ECO:0007669"/>
    <property type="project" value="Ensembl"/>
</dbReference>
<feature type="compositionally biased region" description="Polar residues" evidence="5">
    <location>
        <begin position="532"/>
        <end position="551"/>
    </location>
</feature>
<proteinExistence type="predicted"/>
<gene>
    <name evidence="8" type="primary">SLC22A13</name>
</gene>
<dbReference type="KEGG" id="mlf:102421110"/>
<dbReference type="InterPro" id="IPR036259">
    <property type="entry name" value="MFS_trans_sf"/>
</dbReference>
<feature type="transmembrane region" description="Helical" evidence="6">
    <location>
        <begin position="362"/>
        <end position="379"/>
    </location>
</feature>
<dbReference type="InParanoid" id="G1PJ17"/>
<dbReference type="PANTHER" id="PTHR24064">
    <property type="entry name" value="SOLUTE CARRIER FAMILY 22 MEMBER"/>
    <property type="match status" value="1"/>
</dbReference>
<evidence type="ECO:0000259" key="7">
    <source>
        <dbReference type="PROSITE" id="PS50850"/>
    </source>
</evidence>
<evidence type="ECO:0000256" key="5">
    <source>
        <dbReference type="SAM" id="MobiDB-lite"/>
    </source>
</evidence>
<reference evidence="8 9" key="1">
    <citation type="journal article" date="2011" name="Nature">
        <title>A high-resolution map of human evolutionary constraint using 29 mammals.</title>
        <authorList>
            <person name="Lindblad-Toh K."/>
            <person name="Garber M."/>
            <person name="Zuk O."/>
            <person name="Lin M.F."/>
            <person name="Parker B.J."/>
            <person name="Washietl S."/>
            <person name="Kheradpour P."/>
            <person name="Ernst J."/>
            <person name="Jordan G."/>
            <person name="Mauceli E."/>
            <person name="Ward L.D."/>
            <person name="Lowe C.B."/>
            <person name="Holloway A.K."/>
            <person name="Clamp M."/>
            <person name="Gnerre S."/>
            <person name="Alfoldi J."/>
            <person name="Beal K."/>
            <person name="Chang J."/>
            <person name="Clawson H."/>
            <person name="Cuff J."/>
            <person name="Di Palma F."/>
            <person name="Fitzgerald S."/>
            <person name="Flicek P."/>
            <person name="Guttman M."/>
            <person name="Hubisz M.J."/>
            <person name="Jaffe D.B."/>
            <person name="Jungreis I."/>
            <person name="Kent W.J."/>
            <person name="Kostka D."/>
            <person name="Lara M."/>
            <person name="Martins A.L."/>
            <person name="Massingham T."/>
            <person name="Moltke I."/>
            <person name="Raney B.J."/>
            <person name="Rasmussen M.D."/>
            <person name="Robinson J."/>
            <person name="Stark A."/>
            <person name="Vilella A.J."/>
            <person name="Wen J."/>
            <person name="Xie X."/>
            <person name="Zody M.C."/>
            <person name="Baldwin J."/>
            <person name="Bloom T."/>
            <person name="Chin C.W."/>
            <person name="Heiman D."/>
            <person name="Nicol R."/>
            <person name="Nusbaum C."/>
            <person name="Young S."/>
            <person name="Wilkinson J."/>
            <person name="Worley K.C."/>
            <person name="Kovar C.L."/>
            <person name="Muzny D.M."/>
            <person name="Gibbs R.A."/>
            <person name="Cree A."/>
            <person name="Dihn H.H."/>
            <person name="Fowler G."/>
            <person name="Jhangiani S."/>
            <person name="Joshi V."/>
            <person name="Lee S."/>
            <person name="Lewis L.R."/>
            <person name="Nazareth L.V."/>
            <person name="Okwuonu G."/>
            <person name="Santibanez J."/>
            <person name="Warren W.C."/>
            <person name="Mardis E.R."/>
            <person name="Weinstock G.M."/>
            <person name="Wilson R.K."/>
            <person name="Delehaunty K."/>
            <person name="Dooling D."/>
            <person name="Fronik C."/>
            <person name="Fulton L."/>
            <person name="Fulton B."/>
            <person name="Graves T."/>
            <person name="Minx P."/>
            <person name="Sodergren E."/>
            <person name="Birney E."/>
            <person name="Margulies E.H."/>
            <person name="Herrero J."/>
            <person name="Green E.D."/>
            <person name="Haussler D."/>
            <person name="Siepel A."/>
            <person name="Goldman N."/>
            <person name="Pollard K.S."/>
            <person name="Pedersen J.S."/>
            <person name="Lander E.S."/>
            <person name="Kellis M."/>
        </authorList>
    </citation>
    <scope>NUCLEOTIDE SEQUENCE [LARGE SCALE GENOMIC DNA]</scope>
</reference>
<name>G1PJ17_MYOLU</name>
<dbReference type="HOGENOM" id="CLU_001265_33_3_1"/>
<dbReference type="CDD" id="cd17374">
    <property type="entry name" value="MFS_OAT"/>
    <property type="match status" value="1"/>
</dbReference>
<dbReference type="GO" id="GO:0015143">
    <property type="term" value="F:urate transmembrane transporter activity"/>
    <property type="evidence" value="ECO:0007669"/>
    <property type="project" value="Ensembl"/>
</dbReference>
<reference evidence="8" key="2">
    <citation type="submission" date="2025-08" db="UniProtKB">
        <authorList>
            <consortium name="Ensembl"/>
        </authorList>
    </citation>
    <scope>IDENTIFICATION</scope>
</reference>
<dbReference type="GO" id="GO:0016324">
    <property type="term" value="C:apical plasma membrane"/>
    <property type="evidence" value="ECO:0007669"/>
    <property type="project" value="Ensembl"/>
</dbReference>
<feature type="transmembrane region" description="Helical" evidence="6">
    <location>
        <begin position="451"/>
        <end position="473"/>
    </location>
</feature>
<sequence length="551" mass="60172">MAQFSEVLAEIGDFGRFQVQLLLLLSVPNFLSAFYMFGQVFMALEEPHHCSVAWVKNLTLNLSAAEQLNLSVPLDAAGNPEPCRMFRPPPNGASLEDILSHRFNETQPCEAGWEYPEDRPLSLKNEFNLVCDQKHLKETSQSVYMAGLLIGALIFGPLCDWIGRKASILIQLLLFAIIGLATAFVPTFDLYMVLRFAVATAVSGYALTNVTLLAEWVGPSRRTQAVVLAQCSFSVGQMALAGLAYGVRNWRLFQIAGASPVLLLFFYFWALPESARWLLARGRVEEAKQAIQKAASVNRRKLSPELLSQLAPEKTGPSGNALDLFRHPQLRKVTLILFAVWFVDSLGYFGLSLQVGDFGLDIYLTQLIFGAVEVPARYSSIFMMQWFGRRWSQMGTLVLGGLMCISIIFVPADLPVVATVLAIVGKFATAAGFTISYVYSAELFPTIIRQTGMGLVAIFSRIAGILTPLVMLLGDYHEALPMVIYGSLPIGAGLLCALLPETRGQAMKDTIQDLDQGPQPRTKKLAPAGNETGASGRTPSPGQASVSSTSF</sequence>
<dbReference type="EMBL" id="AAPE02039283">
    <property type="status" value="NOT_ANNOTATED_CDS"/>
    <property type="molecule type" value="Genomic_DNA"/>
</dbReference>
<feature type="region of interest" description="Disordered" evidence="5">
    <location>
        <begin position="511"/>
        <end position="551"/>
    </location>
</feature>
<feature type="transmembrane region" description="Helical" evidence="6">
    <location>
        <begin position="391"/>
        <end position="410"/>
    </location>
</feature>
<dbReference type="OrthoDB" id="5296287at2759"/>
<dbReference type="AlphaFoldDB" id="G1PJ17"/>
<evidence type="ECO:0000256" key="2">
    <source>
        <dbReference type="ARBA" id="ARBA00022692"/>
    </source>
</evidence>
<evidence type="ECO:0000256" key="4">
    <source>
        <dbReference type="ARBA" id="ARBA00023136"/>
    </source>
</evidence>
<dbReference type="EMBL" id="AAPE02039284">
    <property type="status" value="NOT_ANNOTATED_CDS"/>
    <property type="molecule type" value="Genomic_DNA"/>
</dbReference>
<dbReference type="GO" id="GO:0005794">
    <property type="term" value="C:Golgi apparatus"/>
    <property type="evidence" value="ECO:0007669"/>
    <property type="project" value="Ensembl"/>
</dbReference>
<feature type="transmembrane region" description="Helical" evidence="6">
    <location>
        <begin position="143"/>
        <end position="162"/>
    </location>
</feature>
<dbReference type="CTD" id="9390"/>
<dbReference type="EMBL" id="AAPE02039282">
    <property type="status" value="NOT_ANNOTATED_CDS"/>
    <property type="molecule type" value="Genomic_DNA"/>
</dbReference>